<comment type="cofactor">
    <cofactor evidence="1">
        <name>Fe(2+)</name>
        <dbReference type="ChEBI" id="CHEBI:29033"/>
    </cofactor>
</comment>
<dbReference type="Gene3D" id="2.60.120.620">
    <property type="entry name" value="q2cbj1_9rhob like domain"/>
    <property type="match status" value="1"/>
</dbReference>
<dbReference type="SUPFAM" id="SSF51197">
    <property type="entry name" value="Clavaminate synthase-like"/>
    <property type="match status" value="1"/>
</dbReference>
<dbReference type="InterPro" id="IPR008775">
    <property type="entry name" value="Phytyl_CoA_dOase-like"/>
</dbReference>
<proteinExistence type="predicted"/>
<dbReference type="PANTHER" id="PTHR20883">
    <property type="entry name" value="PHYTANOYL-COA DIOXYGENASE DOMAIN CONTAINING 1"/>
    <property type="match status" value="1"/>
</dbReference>
<comment type="caution">
    <text evidence="3">The sequence shown here is derived from an EMBL/GenBank/DDBJ whole genome shotgun (WGS) entry which is preliminary data.</text>
</comment>
<dbReference type="Pfam" id="PF05721">
    <property type="entry name" value="PhyH"/>
    <property type="match status" value="1"/>
</dbReference>
<evidence type="ECO:0000256" key="1">
    <source>
        <dbReference type="ARBA" id="ARBA00001954"/>
    </source>
</evidence>
<organism evidence="3 4">
    <name type="scientific">Labrys miyagiensis</name>
    <dbReference type="NCBI Taxonomy" id="346912"/>
    <lineage>
        <taxon>Bacteria</taxon>
        <taxon>Pseudomonadati</taxon>
        <taxon>Pseudomonadota</taxon>
        <taxon>Alphaproteobacteria</taxon>
        <taxon>Hyphomicrobiales</taxon>
        <taxon>Xanthobacteraceae</taxon>
        <taxon>Labrys</taxon>
    </lineage>
</organism>
<dbReference type="Proteomes" id="UP001156882">
    <property type="component" value="Unassembled WGS sequence"/>
</dbReference>
<dbReference type="EMBL" id="BSPC01000048">
    <property type="protein sequence ID" value="GLS21425.1"/>
    <property type="molecule type" value="Genomic_DNA"/>
</dbReference>
<keyword evidence="4" id="KW-1185">Reference proteome</keyword>
<name>A0ABQ6CMT1_9HYPH</name>
<evidence type="ECO:0008006" key="5">
    <source>
        <dbReference type="Google" id="ProtNLM"/>
    </source>
</evidence>
<evidence type="ECO:0000313" key="4">
    <source>
        <dbReference type="Proteomes" id="UP001156882"/>
    </source>
</evidence>
<feature type="compositionally biased region" description="Low complexity" evidence="2">
    <location>
        <begin position="276"/>
        <end position="287"/>
    </location>
</feature>
<gene>
    <name evidence="3" type="ORF">GCM10007874_44420</name>
</gene>
<sequence length="295" mass="33524">MYTKQALRELGVTGAEFSEEQRRSLDDNGYFVVTDVFSPEECREMAEEFDALHRKEGERGGYEVHVEPGAPRVSNLFNKTAVYDRCLEIKPLLAASHYLLGEFKLHGANLRDPLAGKGHQDLHVDVPKIFPDDWWVLNAIVTFDDMKADNGPTRIVPGSHRWHPINVPHVNQGDWEPAPLTPEEEARTPKDLAAPYPGEVHVTAPKGSVIIVNSSMWHGGTVNRSGERRRVLHLTYTRRDLPQQLLQREYLTQDLYERMNPAHRFLMDIEPLPENAAAQRSARKAGAGTDGHWWR</sequence>
<reference evidence="4" key="1">
    <citation type="journal article" date="2019" name="Int. J. Syst. Evol. Microbiol.">
        <title>The Global Catalogue of Microorganisms (GCM) 10K type strain sequencing project: providing services to taxonomists for standard genome sequencing and annotation.</title>
        <authorList>
            <consortium name="The Broad Institute Genomics Platform"/>
            <consortium name="The Broad Institute Genome Sequencing Center for Infectious Disease"/>
            <person name="Wu L."/>
            <person name="Ma J."/>
        </authorList>
    </citation>
    <scope>NUCLEOTIDE SEQUENCE [LARGE SCALE GENOMIC DNA]</scope>
    <source>
        <strain evidence="4">NBRC 101365</strain>
    </source>
</reference>
<dbReference type="PANTHER" id="PTHR20883:SF48">
    <property type="entry name" value="ECTOINE DIOXYGENASE"/>
    <property type="match status" value="1"/>
</dbReference>
<protein>
    <recommendedName>
        <fullName evidence="5">Phytanoyl-CoA dioxygenase</fullName>
    </recommendedName>
</protein>
<feature type="region of interest" description="Disordered" evidence="2">
    <location>
        <begin position="276"/>
        <end position="295"/>
    </location>
</feature>
<dbReference type="RefSeq" id="WP_284314463.1">
    <property type="nucleotide sequence ID" value="NZ_BSPC01000048.1"/>
</dbReference>
<evidence type="ECO:0000256" key="2">
    <source>
        <dbReference type="SAM" id="MobiDB-lite"/>
    </source>
</evidence>
<accession>A0ABQ6CMT1</accession>
<evidence type="ECO:0000313" key="3">
    <source>
        <dbReference type="EMBL" id="GLS21425.1"/>
    </source>
</evidence>